<evidence type="ECO:0000259" key="1">
    <source>
        <dbReference type="Pfam" id="PF02602"/>
    </source>
</evidence>
<protein>
    <submittedName>
        <fullName evidence="2">Uroporphyrinogen-III synthase</fullName>
        <ecNumber evidence="2">4.2.1.75</ecNumber>
    </submittedName>
</protein>
<comment type="caution">
    <text evidence="2">The sequence shown here is derived from an EMBL/GenBank/DDBJ whole genome shotgun (WGS) entry which is preliminary data.</text>
</comment>
<dbReference type="RefSeq" id="WP_204538563.1">
    <property type="nucleotide sequence ID" value="NZ_JAFBFI010000002.1"/>
</dbReference>
<evidence type="ECO:0000313" key="2">
    <source>
        <dbReference type="EMBL" id="MBM7691288.1"/>
    </source>
</evidence>
<accession>A0ABS2QDS8</accession>
<dbReference type="EMBL" id="JAFBFI010000002">
    <property type="protein sequence ID" value="MBM7691288.1"/>
    <property type="molecule type" value="Genomic_DNA"/>
</dbReference>
<gene>
    <name evidence="2" type="ORF">JOC77_000693</name>
</gene>
<keyword evidence="3" id="KW-1185">Reference proteome</keyword>
<feature type="domain" description="Tetrapyrrole biosynthesis uroporphyrinogen III synthase" evidence="1">
    <location>
        <begin position="20"/>
        <end position="259"/>
    </location>
</feature>
<name>A0ABS2QDS8_9BACI</name>
<dbReference type="InterPro" id="IPR036108">
    <property type="entry name" value="4pyrrol_syn_uPrphyn_synt_sf"/>
</dbReference>
<dbReference type="Gene3D" id="3.40.50.10090">
    <property type="match status" value="2"/>
</dbReference>
<sequence length="269" mass="29572">MGKGLAGKRVGIGGSRKTEEISALIQKQGGEASVRSLQGTVFLAEREVEPEMQTFINEGADWIIFTTGIGIESLFSLSEKLNVKEAFLQRIIEANVAARGYKSFAVLKKAGIVPVAVDDDGTTRGLIRALENEDFRGKKVVIQLHGDPAPALTKFFKDQGSIVSTILPYRHIPPEQESVKKLCSELMEHQFDAFCFTTAVQVRSLFTYGREFGITSQLLNAFNGPVMAVAVGKVTAEALFEEGVEKYLVPENERMGAMIVELSRYYENA</sequence>
<dbReference type="PANTHER" id="PTHR40082">
    <property type="entry name" value="BLR5956 PROTEIN"/>
    <property type="match status" value="1"/>
</dbReference>
<dbReference type="CDD" id="cd06578">
    <property type="entry name" value="HemD"/>
    <property type="match status" value="1"/>
</dbReference>
<keyword evidence="2" id="KW-0456">Lyase</keyword>
<dbReference type="NCBIfam" id="NF004584">
    <property type="entry name" value="PRK05928.2-1"/>
    <property type="match status" value="1"/>
</dbReference>
<dbReference type="Proteomes" id="UP000823486">
    <property type="component" value="Unassembled WGS sequence"/>
</dbReference>
<dbReference type="PANTHER" id="PTHR40082:SF1">
    <property type="entry name" value="BLR5956 PROTEIN"/>
    <property type="match status" value="1"/>
</dbReference>
<dbReference type="EC" id="4.2.1.75" evidence="2"/>
<dbReference type="InterPro" id="IPR039793">
    <property type="entry name" value="UROS/Hem4"/>
</dbReference>
<dbReference type="InterPro" id="IPR003754">
    <property type="entry name" value="4pyrrol_synth_uPrphyn_synth"/>
</dbReference>
<organism evidence="2 3">
    <name type="scientific">Peribacillus deserti</name>
    <dbReference type="NCBI Taxonomy" id="673318"/>
    <lineage>
        <taxon>Bacteria</taxon>
        <taxon>Bacillati</taxon>
        <taxon>Bacillota</taxon>
        <taxon>Bacilli</taxon>
        <taxon>Bacillales</taxon>
        <taxon>Bacillaceae</taxon>
        <taxon>Peribacillus</taxon>
    </lineage>
</organism>
<dbReference type="Pfam" id="PF02602">
    <property type="entry name" value="HEM4"/>
    <property type="match status" value="1"/>
</dbReference>
<reference evidence="2 3" key="1">
    <citation type="submission" date="2021-01" db="EMBL/GenBank/DDBJ databases">
        <title>Genomic Encyclopedia of Type Strains, Phase IV (KMG-IV): sequencing the most valuable type-strain genomes for metagenomic binning, comparative biology and taxonomic classification.</title>
        <authorList>
            <person name="Goeker M."/>
        </authorList>
    </citation>
    <scope>NUCLEOTIDE SEQUENCE [LARGE SCALE GENOMIC DNA]</scope>
    <source>
        <strain evidence="2 3">DSM 105482</strain>
    </source>
</reference>
<dbReference type="GO" id="GO:0004852">
    <property type="term" value="F:uroporphyrinogen-III synthase activity"/>
    <property type="evidence" value="ECO:0007669"/>
    <property type="project" value="UniProtKB-EC"/>
</dbReference>
<dbReference type="SUPFAM" id="SSF69618">
    <property type="entry name" value="HemD-like"/>
    <property type="match status" value="1"/>
</dbReference>
<evidence type="ECO:0000313" key="3">
    <source>
        <dbReference type="Proteomes" id="UP000823486"/>
    </source>
</evidence>
<proteinExistence type="predicted"/>